<feature type="region of interest" description="Disordered" evidence="1">
    <location>
        <begin position="172"/>
        <end position="204"/>
    </location>
</feature>
<name>A0A1D6J039_MAIZE</name>
<feature type="compositionally biased region" description="Polar residues" evidence="1">
    <location>
        <begin position="147"/>
        <end position="157"/>
    </location>
</feature>
<evidence type="ECO:0000313" key="2">
    <source>
        <dbReference type="EMBL" id="AQK41464.1"/>
    </source>
</evidence>
<reference evidence="2" key="1">
    <citation type="submission" date="2015-12" db="EMBL/GenBank/DDBJ databases">
        <title>Update maize B73 reference genome by single molecule sequencing technologies.</title>
        <authorList>
            <consortium name="Maize Genome Sequencing Project"/>
            <person name="Ware D."/>
        </authorList>
    </citation>
    <scope>NUCLEOTIDE SEQUENCE</scope>
    <source>
        <tissue evidence="2">Seedling</tissue>
    </source>
</reference>
<dbReference type="EMBL" id="CM000786">
    <property type="protein sequence ID" value="AQK41464.1"/>
    <property type="molecule type" value="Genomic_DNA"/>
</dbReference>
<evidence type="ECO:0000256" key="1">
    <source>
        <dbReference type="SAM" id="MobiDB-lite"/>
    </source>
</evidence>
<dbReference type="PANTHER" id="PTHR34361:SF2">
    <property type="entry name" value="OS08G0157800 PROTEIN"/>
    <property type="match status" value="1"/>
</dbReference>
<feature type="region of interest" description="Disordered" evidence="1">
    <location>
        <begin position="131"/>
        <end position="157"/>
    </location>
</feature>
<feature type="region of interest" description="Disordered" evidence="1">
    <location>
        <begin position="1"/>
        <end position="47"/>
    </location>
</feature>
<gene>
    <name evidence="2" type="ORF">ZEAMMB73_Zm00001d024544</name>
</gene>
<dbReference type="PANTHER" id="PTHR34361">
    <property type="entry name" value="OS08G0157800 PROTEIN"/>
    <property type="match status" value="1"/>
</dbReference>
<accession>A0A1D6J039</accession>
<protein>
    <submittedName>
        <fullName evidence="2">Uncharacterized protein</fullName>
    </submittedName>
</protein>
<dbReference type="AlphaFoldDB" id="A0A1D6J039"/>
<dbReference type="ExpressionAtlas" id="A0A1D6J039">
    <property type="expression patterns" value="baseline and differential"/>
</dbReference>
<organism evidence="2">
    <name type="scientific">Zea mays</name>
    <name type="common">Maize</name>
    <dbReference type="NCBI Taxonomy" id="4577"/>
    <lineage>
        <taxon>Eukaryota</taxon>
        <taxon>Viridiplantae</taxon>
        <taxon>Streptophyta</taxon>
        <taxon>Embryophyta</taxon>
        <taxon>Tracheophyta</taxon>
        <taxon>Spermatophyta</taxon>
        <taxon>Magnoliopsida</taxon>
        <taxon>Liliopsida</taxon>
        <taxon>Poales</taxon>
        <taxon>Poaceae</taxon>
        <taxon>PACMAD clade</taxon>
        <taxon>Panicoideae</taxon>
        <taxon>Andropogonodae</taxon>
        <taxon>Andropogoneae</taxon>
        <taxon>Tripsacinae</taxon>
        <taxon>Zea</taxon>
    </lineage>
</organism>
<proteinExistence type="predicted"/>
<feature type="region of interest" description="Disordered" evidence="1">
    <location>
        <begin position="77"/>
        <end position="99"/>
    </location>
</feature>
<feature type="compositionally biased region" description="Polar residues" evidence="1">
    <location>
        <begin position="77"/>
        <end position="95"/>
    </location>
</feature>
<sequence length="531" mass="56248">MPSSTSAGGGAIPAGPPSTLSPNAAPYTFLARQSRAPPGRLQDGDAPRLIDNNFVLYGEDNSSYSVPLAAQSGMKQSDTVYSSSSHGTHQGQPSSARGIPVGVYPSPTSSIAIVSEPSVTIGSDFNQHLVPLTSGKGSRQPRVTIRSPPNKTSETNNTIFGSVSKLAIRKNDESNKETGKHVSFSRNLQLGSPAHGNGNSNGAMALSKELNPDFGVKPLVLSACTSPCVTMADDLNPDPSECSVDSPCWRGTASRLSPFDGLPTSIVQSVKQELVPIDAGKEQSSTTDCEAPTKLQNLVCSKSTQNHSQSHVKLGLSKEPGDICANITQYSHRKKHFAEHSAVNCNADQHCLAVIDDCIKRSGLNSAAPDFVPLAVRKSNTSDGSCSSSGTNVSGILKEINSLSEVLCNNYSDEIKLEEHDHSLLQSVIGNLQSYLHKASKVPAMVDSDKSGGLKACYAQNAVSKPVAGDYNGSFTADNGKGISISNLGDSSPLVGDLRKKSVTGYQVTFPTRLRKFCYFERGEYLHFVSQ</sequence>